<name>A0AAQ3L559_9LILI</name>
<evidence type="ECO:0000313" key="1">
    <source>
        <dbReference type="EMBL" id="WOL19402.1"/>
    </source>
</evidence>
<gene>
    <name evidence="1" type="ORF">Cni_G28200</name>
</gene>
<organism evidence="1 2">
    <name type="scientific">Canna indica</name>
    <name type="common">Indian-shot</name>
    <dbReference type="NCBI Taxonomy" id="4628"/>
    <lineage>
        <taxon>Eukaryota</taxon>
        <taxon>Viridiplantae</taxon>
        <taxon>Streptophyta</taxon>
        <taxon>Embryophyta</taxon>
        <taxon>Tracheophyta</taxon>
        <taxon>Spermatophyta</taxon>
        <taxon>Magnoliopsida</taxon>
        <taxon>Liliopsida</taxon>
        <taxon>Zingiberales</taxon>
        <taxon>Cannaceae</taxon>
        <taxon>Canna</taxon>
    </lineage>
</organism>
<keyword evidence="2" id="KW-1185">Reference proteome</keyword>
<protein>
    <recommendedName>
        <fullName evidence="3">Neurochondrin</fullName>
    </recommendedName>
</protein>
<dbReference type="InterPro" id="IPR016024">
    <property type="entry name" value="ARM-type_fold"/>
</dbReference>
<dbReference type="SUPFAM" id="SSF48371">
    <property type="entry name" value="ARM repeat"/>
    <property type="match status" value="1"/>
</dbReference>
<dbReference type="PANTHER" id="PTHR13109">
    <property type="entry name" value="NEUROCHONDRIN"/>
    <property type="match status" value="1"/>
</dbReference>
<dbReference type="Pfam" id="PF05536">
    <property type="entry name" value="Neurochondrin"/>
    <property type="match status" value="1"/>
</dbReference>
<dbReference type="EMBL" id="CP136898">
    <property type="protein sequence ID" value="WOL19402.1"/>
    <property type="molecule type" value="Genomic_DNA"/>
</dbReference>
<accession>A0AAQ3L559</accession>
<sequence length="626" mass="69533">MELTSPSVDDCLNLLRGQRDEQKLVGLLLASKFCRGDNPDSILKVYDAVGAQFLHRLLLTGMGKGASEVKSREEQESFLRLSITLLAALCRVPEISSSEEMVSKVPLVAEVISRSYDQSILEECYEFLLLVAAASPNGVSKFYEPGVMVMLAPHISTLIDGTRSLEFGMKLLQLVVDQLSVDCVNNENLPGISAMVTSIARQFAAQQNTFKFDALHMLTTLLSSNNKMLHEALRSISGDTWTAQISIGISEILQNRVVSTEKLQALLLADSMMSILGVNWLLNHKKVHHDKEIMPVDKFLLLVLESSRVEVAVYLNELAYLKYEASRSSSDSAGTILQKQRCLAISFSLIEKIIKLMSTVSAAKDPAIKESTLTKMISGLNETINLVLDFLQDSKDHGQRKGDDLLAAVRIVGSYLAEAPTACKEKTGDLLRYILSIEGEEETSPFYSVCFLLPMLCQITMEIDGCKALTSVGVHKVIVDCLVNMIGRNGKPVNDDDIVLLACDTILNLLLNRKELKDWIKGSDFVNLLHALILWTENCKDPSLMMMASSICSLVLDLMSEELLLNQFNFDQSSLEKLSHLIIRSLNKGEIREDLKDQSDLHQIIMDGYCDWADRFPSIRNAVENS</sequence>
<proteinExistence type="predicted"/>
<reference evidence="1 2" key="1">
    <citation type="submission" date="2023-10" db="EMBL/GenBank/DDBJ databases">
        <title>Chromosome-scale genome assembly provides insights into flower coloration mechanisms of Canna indica.</title>
        <authorList>
            <person name="Li C."/>
        </authorList>
    </citation>
    <scope>NUCLEOTIDE SEQUENCE [LARGE SCALE GENOMIC DNA]</scope>
    <source>
        <tissue evidence="1">Flower</tissue>
    </source>
</reference>
<dbReference type="InterPro" id="IPR008709">
    <property type="entry name" value="Neurochondrin"/>
</dbReference>
<dbReference type="AlphaFoldDB" id="A0AAQ3L559"/>
<dbReference type="PANTHER" id="PTHR13109:SF7">
    <property type="entry name" value="NEUROCHONDRIN"/>
    <property type="match status" value="1"/>
</dbReference>
<evidence type="ECO:0000313" key="2">
    <source>
        <dbReference type="Proteomes" id="UP001327560"/>
    </source>
</evidence>
<evidence type="ECO:0008006" key="3">
    <source>
        <dbReference type="Google" id="ProtNLM"/>
    </source>
</evidence>
<dbReference type="Proteomes" id="UP001327560">
    <property type="component" value="Chromosome 9"/>
</dbReference>